<dbReference type="EMBL" id="AZNH01000010">
    <property type="protein sequence ID" value="KID88667.1"/>
    <property type="molecule type" value="Genomic_DNA"/>
</dbReference>
<dbReference type="InterPro" id="IPR003848">
    <property type="entry name" value="DUF218"/>
</dbReference>
<sequence>MTDSAQIQRDAELIYNYHQLRMPIHPADAIFCLCSLDTRVAQRAAQLYLDGLAPMLIFSGASGQLTAGRFAKTEAETFADVARAMGVPGDKMLVEPRATNTGENVRFTHALLQGMDLRPESLILVQKPYMERRTYATFRKQWPGEASFAVTSPQFTFEEYPDEDNPRDLVISIMVGDLVRIRDYPALGFQVEQVIPDAVWAAMERLVRAGYDKHLPRGSVVNGSK</sequence>
<feature type="domain" description="DUF218" evidence="1">
    <location>
        <begin position="29"/>
        <end position="147"/>
    </location>
</feature>
<dbReference type="Gene3D" id="3.40.50.620">
    <property type="entry name" value="HUPs"/>
    <property type="match status" value="1"/>
</dbReference>
<gene>
    <name evidence="2" type="ORF">MGU_04010</name>
</gene>
<dbReference type="AlphaFoldDB" id="A0A0B4H9E6"/>
<dbReference type="CDD" id="cd06259">
    <property type="entry name" value="YdcF-like"/>
    <property type="match status" value="1"/>
</dbReference>
<name>A0A0B4H9E6_METGA</name>
<comment type="caution">
    <text evidence="2">The sequence shown here is derived from an EMBL/GenBank/DDBJ whole genome shotgun (WGS) entry which is preliminary data.</text>
</comment>
<dbReference type="PANTHER" id="PTHR30336:SF20">
    <property type="entry name" value="DUF218 DOMAIN-CONTAINING PROTEIN"/>
    <property type="match status" value="1"/>
</dbReference>
<dbReference type="OrthoDB" id="17725at2759"/>
<evidence type="ECO:0000313" key="3">
    <source>
        <dbReference type="Proteomes" id="UP000031192"/>
    </source>
</evidence>
<dbReference type="InterPro" id="IPR014729">
    <property type="entry name" value="Rossmann-like_a/b/a_fold"/>
</dbReference>
<organism evidence="2 3">
    <name type="scientific">Metarhizium guizhouense (strain ARSEF 977)</name>
    <dbReference type="NCBI Taxonomy" id="1276136"/>
    <lineage>
        <taxon>Eukaryota</taxon>
        <taxon>Fungi</taxon>
        <taxon>Dikarya</taxon>
        <taxon>Ascomycota</taxon>
        <taxon>Pezizomycotina</taxon>
        <taxon>Sordariomycetes</taxon>
        <taxon>Hypocreomycetidae</taxon>
        <taxon>Hypocreales</taxon>
        <taxon>Clavicipitaceae</taxon>
        <taxon>Metarhizium</taxon>
    </lineage>
</organism>
<proteinExistence type="predicted"/>
<accession>A0A0B4H9E6</accession>
<keyword evidence="3" id="KW-1185">Reference proteome</keyword>
<dbReference type="InterPro" id="IPR051599">
    <property type="entry name" value="Cell_Envelope_Assoc"/>
</dbReference>
<protein>
    <submittedName>
        <fullName evidence="2">DUF218 domain-containing protein</fullName>
    </submittedName>
</protein>
<evidence type="ECO:0000313" key="2">
    <source>
        <dbReference type="EMBL" id="KID88667.1"/>
    </source>
</evidence>
<dbReference type="GO" id="GO:0005886">
    <property type="term" value="C:plasma membrane"/>
    <property type="evidence" value="ECO:0007669"/>
    <property type="project" value="TreeGrafter"/>
</dbReference>
<reference evidence="2 3" key="1">
    <citation type="journal article" date="2014" name="Proc. Natl. Acad. Sci. U.S.A.">
        <title>Trajectory and genomic determinants of fungal-pathogen speciation and host adaptation.</title>
        <authorList>
            <person name="Hu X."/>
            <person name="Xiao G."/>
            <person name="Zheng P."/>
            <person name="Shang Y."/>
            <person name="Su Y."/>
            <person name="Zhang X."/>
            <person name="Liu X."/>
            <person name="Zhan S."/>
            <person name="St Leger R.J."/>
            <person name="Wang C."/>
        </authorList>
    </citation>
    <scope>NUCLEOTIDE SEQUENCE [LARGE SCALE GENOMIC DNA]</scope>
    <source>
        <strain evidence="2 3">ARSEF 977</strain>
    </source>
</reference>
<dbReference type="Pfam" id="PF02698">
    <property type="entry name" value="DUF218"/>
    <property type="match status" value="1"/>
</dbReference>
<dbReference type="HOGENOM" id="CLU_064561_0_0_1"/>
<dbReference type="Proteomes" id="UP000031192">
    <property type="component" value="Unassembled WGS sequence"/>
</dbReference>
<dbReference type="PANTHER" id="PTHR30336">
    <property type="entry name" value="INNER MEMBRANE PROTEIN, PROBABLE PERMEASE"/>
    <property type="match status" value="1"/>
</dbReference>
<evidence type="ECO:0000259" key="1">
    <source>
        <dbReference type="Pfam" id="PF02698"/>
    </source>
</evidence>